<accession>A0AAV0QB88</accession>
<evidence type="ECO:0000313" key="2">
    <source>
        <dbReference type="Proteomes" id="UP001154282"/>
    </source>
</evidence>
<dbReference type="Proteomes" id="UP001154282">
    <property type="component" value="Unassembled WGS sequence"/>
</dbReference>
<proteinExistence type="predicted"/>
<protein>
    <submittedName>
        <fullName evidence="1">Uncharacterized protein</fullName>
    </submittedName>
</protein>
<reference evidence="1" key="1">
    <citation type="submission" date="2022-08" db="EMBL/GenBank/DDBJ databases">
        <authorList>
            <person name="Gutierrez-Valencia J."/>
        </authorList>
    </citation>
    <scope>NUCLEOTIDE SEQUENCE</scope>
</reference>
<name>A0AAV0QB88_9ROSI</name>
<gene>
    <name evidence="1" type="ORF">LITE_LOCUS42388</name>
</gene>
<comment type="caution">
    <text evidence="1">The sequence shown here is derived from an EMBL/GenBank/DDBJ whole genome shotgun (WGS) entry which is preliminary data.</text>
</comment>
<dbReference type="EMBL" id="CAMGYJ010000009">
    <property type="protein sequence ID" value="CAI0542225.1"/>
    <property type="molecule type" value="Genomic_DNA"/>
</dbReference>
<dbReference type="AlphaFoldDB" id="A0AAV0QB88"/>
<sequence>MTTATRPRTARATAGAAAVAEEEAAVVERVLLM</sequence>
<organism evidence="1 2">
    <name type="scientific">Linum tenue</name>
    <dbReference type="NCBI Taxonomy" id="586396"/>
    <lineage>
        <taxon>Eukaryota</taxon>
        <taxon>Viridiplantae</taxon>
        <taxon>Streptophyta</taxon>
        <taxon>Embryophyta</taxon>
        <taxon>Tracheophyta</taxon>
        <taxon>Spermatophyta</taxon>
        <taxon>Magnoliopsida</taxon>
        <taxon>eudicotyledons</taxon>
        <taxon>Gunneridae</taxon>
        <taxon>Pentapetalae</taxon>
        <taxon>rosids</taxon>
        <taxon>fabids</taxon>
        <taxon>Malpighiales</taxon>
        <taxon>Linaceae</taxon>
        <taxon>Linum</taxon>
    </lineage>
</organism>
<evidence type="ECO:0000313" key="1">
    <source>
        <dbReference type="EMBL" id="CAI0542225.1"/>
    </source>
</evidence>
<keyword evidence="2" id="KW-1185">Reference proteome</keyword>